<feature type="non-terminal residue" evidence="1">
    <location>
        <position position="1"/>
    </location>
</feature>
<feature type="non-terminal residue" evidence="1">
    <location>
        <position position="247"/>
    </location>
</feature>
<sequence length="247" mass="27998">FTIRGNFTYSKNDVQNWEQADPKYPYQQISGMPYGVQRGYIALGLFRDDQDVESSPSQFGTVRPGDIKYKDVNGDGRITEDDQVPLAYSNYPLLMYGFGGEFRYKSFTLACLFKGTGNTTYFKVGNGYEMGYVPFHGEKTGNVPVEAGVQANRWTPAWYSGDPSTENPNAAFPRLSYGKNENNTKKSTFWKDNARYLRLQEISLTYNLKTKGFVKRLGIQSFDFQLVGYNLAVWSGVKTVDPEQAQK</sequence>
<accession>K1TQH1</accession>
<protein>
    <submittedName>
        <fullName evidence="1">Uncharacterized protein</fullName>
    </submittedName>
</protein>
<gene>
    <name evidence="1" type="ORF">LEA_05246</name>
</gene>
<comment type="caution">
    <text evidence="1">The sequence shown here is derived from an EMBL/GenBank/DDBJ whole genome shotgun (WGS) entry which is preliminary data.</text>
</comment>
<dbReference type="AlphaFoldDB" id="K1TQH1"/>
<organism evidence="1">
    <name type="scientific">human gut metagenome</name>
    <dbReference type="NCBI Taxonomy" id="408170"/>
    <lineage>
        <taxon>unclassified sequences</taxon>
        <taxon>metagenomes</taxon>
        <taxon>organismal metagenomes</taxon>
    </lineage>
</organism>
<reference evidence="1" key="1">
    <citation type="journal article" date="2013" name="Environ. Microbiol.">
        <title>Microbiota from the distal guts of lean and obese adolescents exhibit partial functional redundancy besides clear differences in community structure.</title>
        <authorList>
            <person name="Ferrer M."/>
            <person name="Ruiz A."/>
            <person name="Lanza F."/>
            <person name="Haange S.B."/>
            <person name="Oberbach A."/>
            <person name="Till H."/>
            <person name="Bargiela R."/>
            <person name="Campoy C."/>
            <person name="Segura M.T."/>
            <person name="Richter M."/>
            <person name="von Bergen M."/>
            <person name="Seifert J."/>
            <person name="Suarez A."/>
        </authorList>
    </citation>
    <scope>NUCLEOTIDE SEQUENCE</scope>
</reference>
<evidence type="ECO:0000313" key="1">
    <source>
        <dbReference type="EMBL" id="EKC75367.1"/>
    </source>
</evidence>
<proteinExistence type="predicted"/>
<dbReference type="EMBL" id="AJWY01003430">
    <property type="protein sequence ID" value="EKC75367.1"/>
    <property type="molecule type" value="Genomic_DNA"/>
</dbReference>
<name>K1TQH1_9ZZZZ</name>